<reference evidence="1" key="1">
    <citation type="submission" date="2021-06" db="EMBL/GenBank/DDBJ databases">
        <authorList>
            <person name="Kallberg Y."/>
            <person name="Tangrot J."/>
            <person name="Rosling A."/>
        </authorList>
    </citation>
    <scope>NUCLEOTIDE SEQUENCE</scope>
    <source>
        <strain evidence="1">AU212A</strain>
    </source>
</reference>
<feature type="non-terminal residue" evidence="1">
    <location>
        <position position="1"/>
    </location>
</feature>
<gene>
    <name evidence="1" type="ORF">SCALOS_LOCUS9823</name>
</gene>
<dbReference type="EMBL" id="CAJVPM010032836">
    <property type="protein sequence ID" value="CAG8683606.1"/>
    <property type="molecule type" value="Genomic_DNA"/>
</dbReference>
<name>A0ACA9P015_9GLOM</name>
<dbReference type="Proteomes" id="UP000789860">
    <property type="component" value="Unassembled WGS sequence"/>
</dbReference>
<sequence>RQAQHSHRPAINHDRAETRPLQRSGPLGHEFHKINPYPTRRTHQSRKRFPASRQRHPHFPDKTRSRTSPVRTRVFGKAEWRTQRESRHRGAGCCKSRELRRPPRLDPKGFRRPPRLPRLQRRRRPGEVAFDTADQGHRYERVGSVVCDQFHRGVLRGQAPHAPPARSAERRQDNHQHRLCGSAFRRWRRGAGLLFHEQAGFDSFHGDIGGRSCRARGGGGYVAPGLCAYPRCIGTHATIIARE</sequence>
<evidence type="ECO:0000313" key="2">
    <source>
        <dbReference type="Proteomes" id="UP000789860"/>
    </source>
</evidence>
<organism evidence="1 2">
    <name type="scientific">Scutellospora calospora</name>
    <dbReference type="NCBI Taxonomy" id="85575"/>
    <lineage>
        <taxon>Eukaryota</taxon>
        <taxon>Fungi</taxon>
        <taxon>Fungi incertae sedis</taxon>
        <taxon>Mucoromycota</taxon>
        <taxon>Glomeromycotina</taxon>
        <taxon>Glomeromycetes</taxon>
        <taxon>Diversisporales</taxon>
        <taxon>Gigasporaceae</taxon>
        <taxon>Scutellospora</taxon>
    </lineage>
</organism>
<proteinExistence type="predicted"/>
<keyword evidence="2" id="KW-1185">Reference proteome</keyword>
<evidence type="ECO:0000313" key="1">
    <source>
        <dbReference type="EMBL" id="CAG8683606.1"/>
    </source>
</evidence>
<protein>
    <submittedName>
        <fullName evidence="1">10199_t:CDS:1</fullName>
    </submittedName>
</protein>
<comment type="caution">
    <text evidence="1">The sequence shown here is derived from an EMBL/GenBank/DDBJ whole genome shotgun (WGS) entry which is preliminary data.</text>
</comment>
<accession>A0ACA9P015</accession>